<dbReference type="SUPFAM" id="SSF110857">
    <property type="entry name" value="Gamma-glutamyl cyclotransferase-like"/>
    <property type="match status" value="1"/>
</dbReference>
<protein>
    <recommendedName>
        <fullName evidence="3">ChaC-like protein</fullName>
    </recommendedName>
</protein>
<accession>A0A1M4XH98</accession>
<dbReference type="InterPro" id="IPR036568">
    <property type="entry name" value="GGCT-like_sf"/>
</dbReference>
<gene>
    <name evidence="1" type="ORF">SAMN05444339_102483</name>
</gene>
<dbReference type="STRING" id="366533.SAMN05444339_102483"/>
<dbReference type="CDD" id="cd06661">
    <property type="entry name" value="GGCT_like"/>
    <property type="match status" value="1"/>
</dbReference>
<evidence type="ECO:0008006" key="3">
    <source>
        <dbReference type="Google" id="ProtNLM"/>
    </source>
</evidence>
<dbReference type="InterPro" id="IPR013024">
    <property type="entry name" value="GGCT-like"/>
</dbReference>
<proteinExistence type="predicted"/>
<name>A0A1M4XH98_LOKAT</name>
<reference evidence="2" key="1">
    <citation type="submission" date="2016-11" db="EMBL/GenBank/DDBJ databases">
        <authorList>
            <person name="Varghese N."/>
            <person name="Submissions S."/>
        </authorList>
    </citation>
    <scope>NUCLEOTIDE SEQUENCE [LARGE SCALE GENOMIC DNA]</scope>
    <source>
        <strain evidence="2">DSM 29326</strain>
    </source>
</reference>
<keyword evidence="2" id="KW-1185">Reference proteome</keyword>
<organism evidence="1 2">
    <name type="scientific">Loktanella atrilutea</name>
    <dbReference type="NCBI Taxonomy" id="366533"/>
    <lineage>
        <taxon>Bacteria</taxon>
        <taxon>Pseudomonadati</taxon>
        <taxon>Pseudomonadota</taxon>
        <taxon>Alphaproteobacteria</taxon>
        <taxon>Rhodobacterales</taxon>
        <taxon>Roseobacteraceae</taxon>
        <taxon>Loktanella</taxon>
    </lineage>
</organism>
<evidence type="ECO:0000313" key="2">
    <source>
        <dbReference type="Proteomes" id="UP000183987"/>
    </source>
</evidence>
<evidence type="ECO:0000313" key="1">
    <source>
        <dbReference type="EMBL" id="SHE92875.1"/>
    </source>
</evidence>
<dbReference type="Gene3D" id="3.10.490.10">
    <property type="entry name" value="Gamma-glutamyl cyclotransferase-like"/>
    <property type="match status" value="1"/>
</dbReference>
<sequence length="183" mass="20250">MPVNDPAFFGYGSLVNLATHAYADPRPTRLAGWRRVWRSTTLRDAAFLSVDPAPGVTLEGIAARVPGGDWLALDEREAAYTRIDISETLGLDCSAAVYRVSDRFTLSDPNGHMILRSYLDVVVQGYFRVFGPTGVTAFFDTTEGWQVGVLDDRAAPLYPRAQILSDMETAQVDHHLRRLSVPH</sequence>
<dbReference type="EMBL" id="FQUE01000002">
    <property type="protein sequence ID" value="SHE92875.1"/>
    <property type="molecule type" value="Genomic_DNA"/>
</dbReference>
<dbReference type="AlphaFoldDB" id="A0A1M4XH98"/>
<dbReference type="Proteomes" id="UP000183987">
    <property type="component" value="Unassembled WGS sequence"/>
</dbReference>